<dbReference type="EMBL" id="CAXLJM020000013">
    <property type="protein sequence ID" value="CAL8079749.1"/>
    <property type="molecule type" value="Genomic_DNA"/>
</dbReference>
<reference evidence="1 2" key="1">
    <citation type="submission" date="2024-08" db="EMBL/GenBank/DDBJ databases">
        <authorList>
            <person name="Cucini C."/>
            <person name="Frati F."/>
        </authorList>
    </citation>
    <scope>NUCLEOTIDE SEQUENCE [LARGE SCALE GENOMIC DNA]</scope>
</reference>
<evidence type="ECO:0000313" key="2">
    <source>
        <dbReference type="Proteomes" id="UP001642540"/>
    </source>
</evidence>
<protein>
    <submittedName>
        <fullName evidence="1">Uncharacterized protein</fullName>
    </submittedName>
</protein>
<dbReference type="Proteomes" id="UP001642540">
    <property type="component" value="Unassembled WGS sequence"/>
</dbReference>
<proteinExistence type="predicted"/>
<sequence length="170" mass="19884">MSTLSFKAVVKQWEKVNSTVDGHALVASLWTYCRSQAVFNWRKVFVLVNEVKKFTSIFYEENGFVYVYTRDGEKLKRYFDLMPMLTPYFFNLYSQECGFIASLMLKFFDVLYPNLRNVSIEEILGKRGRRACGNFESTSKWCRALAKKDFDENCSDDDEEDDSVSILQVD</sequence>
<evidence type="ECO:0000313" key="1">
    <source>
        <dbReference type="EMBL" id="CAL8079749.1"/>
    </source>
</evidence>
<organism evidence="1 2">
    <name type="scientific">Orchesella dallaii</name>
    <dbReference type="NCBI Taxonomy" id="48710"/>
    <lineage>
        <taxon>Eukaryota</taxon>
        <taxon>Metazoa</taxon>
        <taxon>Ecdysozoa</taxon>
        <taxon>Arthropoda</taxon>
        <taxon>Hexapoda</taxon>
        <taxon>Collembola</taxon>
        <taxon>Entomobryomorpha</taxon>
        <taxon>Entomobryoidea</taxon>
        <taxon>Orchesellidae</taxon>
        <taxon>Orchesellinae</taxon>
        <taxon>Orchesella</taxon>
    </lineage>
</organism>
<gene>
    <name evidence="1" type="ORF">ODALV1_LOCUS4459</name>
</gene>
<comment type="caution">
    <text evidence="1">The sequence shown here is derived from an EMBL/GenBank/DDBJ whole genome shotgun (WGS) entry which is preliminary data.</text>
</comment>
<keyword evidence="2" id="KW-1185">Reference proteome</keyword>
<accession>A0ABP1PY43</accession>
<name>A0ABP1PY43_9HEXA</name>